<dbReference type="InterPro" id="IPR039760">
    <property type="entry name" value="MOFRL_protein"/>
</dbReference>
<keyword evidence="4" id="KW-0808">Transferase</keyword>
<keyword evidence="7" id="KW-0067">ATP-binding</keyword>
<organism evidence="12 13">
    <name type="scientific">Handelsmanbacteria sp. (strain RIFCSPLOWO2_12_FULL_64_10)</name>
    <dbReference type="NCBI Taxonomy" id="1817868"/>
    <lineage>
        <taxon>Bacteria</taxon>
        <taxon>Candidatus Handelsmaniibacteriota</taxon>
    </lineage>
</organism>
<evidence type="ECO:0000256" key="5">
    <source>
        <dbReference type="ARBA" id="ARBA00022741"/>
    </source>
</evidence>
<dbReference type="InterPro" id="IPR025286">
    <property type="entry name" value="MOFRL_assoc_dom"/>
</dbReference>
<comment type="catalytic activity">
    <reaction evidence="8">
        <text>(R)-glycerate + ATP = (2R)-2-phosphoglycerate + ADP + H(+)</text>
        <dbReference type="Rhea" id="RHEA:27377"/>
        <dbReference type="ChEBI" id="CHEBI:15378"/>
        <dbReference type="ChEBI" id="CHEBI:16659"/>
        <dbReference type="ChEBI" id="CHEBI:30616"/>
        <dbReference type="ChEBI" id="CHEBI:58289"/>
        <dbReference type="ChEBI" id="CHEBI:456216"/>
        <dbReference type="EC" id="2.7.1.165"/>
    </reaction>
</comment>
<feature type="domain" description="MOFRL" evidence="10">
    <location>
        <begin position="330"/>
        <end position="435"/>
    </location>
</feature>
<protein>
    <recommendedName>
        <fullName evidence="9">glycerate 2-kinase</fullName>
        <ecNumber evidence="9">2.7.1.165</ecNumber>
    </recommendedName>
</protein>
<dbReference type="PANTHER" id="PTHR12227:SF0">
    <property type="entry name" value="GLYCERATE KINASE"/>
    <property type="match status" value="1"/>
</dbReference>
<dbReference type="FunFam" id="3.40.1480.10:FF:000003">
    <property type="entry name" value="D-glycerate 2-kinase"/>
    <property type="match status" value="1"/>
</dbReference>
<dbReference type="Proteomes" id="UP000178606">
    <property type="component" value="Unassembled WGS sequence"/>
</dbReference>
<comment type="cofactor">
    <cofactor evidence="1">
        <name>Mg(2+)</name>
        <dbReference type="ChEBI" id="CHEBI:18420"/>
    </cofactor>
</comment>
<evidence type="ECO:0000256" key="8">
    <source>
        <dbReference type="ARBA" id="ARBA00051351"/>
    </source>
</evidence>
<gene>
    <name evidence="12" type="ORF">A3F84_17560</name>
</gene>
<dbReference type="InterPro" id="IPR007835">
    <property type="entry name" value="MOFRL"/>
</dbReference>
<dbReference type="GO" id="GO:0008887">
    <property type="term" value="F:glycerate kinase activity"/>
    <property type="evidence" value="ECO:0007669"/>
    <property type="project" value="InterPro"/>
</dbReference>
<keyword evidence="5" id="KW-0547">Nucleotide-binding</keyword>
<evidence type="ECO:0000256" key="4">
    <source>
        <dbReference type="ARBA" id="ARBA00022679"/>
    </source>
</evidence>
<comment type="subunit">
    <text evidence="3">Homodimer.</text>
</comment>
<evidence type="ECO:0000256" key="1">
    <source>
        <dbReference type="ARBA" id="ARBA00001946"/>
    </source>
</evidence>
<dbReference type="EC" id="2.7.1.165" evidence="9"/>
<accession>A0A1F6CY94</accession>
<evidence type="ECO:0000256" key="6">
    <source>
        <dbReference type="ARBA" id="ARBA00022777"/>
    </source>
</evidence>
<evidence type="ECO:0000313" key="12">
    <source>
        <dbReference type="EMBL" id="OGG54087.1"/>
    </source>
</evidence>
<name>A0A1F6CY94_HANXR</name>
<dbReference type="GO" id="GO:0005524">
    <property type="term" value="F:ATP binding"/>
    <property type="evidence" value="ECO:0007669"/>
    <property type="project" value="UniProtKB-KW"/>
</dbReference>
<dbReference type="PANTHER" id="PTHR12227">
    <property type="entry name" value="GLYCERATE KINASE"/>
    <property type="match status" value="1"/>
</dbReference>
<dbReference type="FunFam" id="3.40.50.10180:FF:000001">
    <property type="entry name" value="Glycerate kinase"/>
    <property type="match status" value="1"/>
</dbReference>
<comment type="caution">
    <text evidence="12">The sequence shown here is derived from an EMBL/GenBank/DDBJ whole genome shotgun (WGS) entry which is preliminary data.</text>
</comment>
<evidence type="ECO:0000259" key="11">
    <source>
        <dbReference type="Pfam" id="PF13660"/>
    </source>
</evidence>
<dbReference type="InterPro" id="IPR037035">
    <property type="entry name" value="GK-like_C_sf"/>
</dbReference>
<dbReference type="Pfam" id="PF05161">
    <property type="entry name" value="MOFRL"/>
    <property type="match status" value="1"/>
</dbReference>
<dbReference type="Gene3D" id="3.40.1480.10">
    <property type="entry name" value="MOFRL domain"/>
    <property type="match status" value="1"/>
</dbReference>
<sequence>MSEQKLRADARAAFDAALEAADPRVSIRKAVRVEGRTLRVGGATYDLDAFSRVLVVGAGKASAQMASAVEGILGDRVSGGLINTKYDHGVPLRRVEVNECGHPVPDEAGVSGTERIVRMLAGADERTLVLCLVSGGGSALMPAPADGVTFAEKQETTRQLLACGATINELNAVRKHLSKVKGGQLARIAFPAAIVSLILSDVIGDPLDVIASGPTAPDESTFGHCLDLLRKYELEDRIPKGVLSRLRDGAAGKVQETPKPGESALSRRQNLIVGSNRLAVAAAREKAAALGYRTLMLSTRVQGEAREVAKVFAAIGKEIRATGEPISAPACVICGGETTVTLRGEGKGGRNQEIALSAAMEVEGWPGLVIFSGGTDGTDGPTDAAGAVADGETAARARGMGLSAVDFLRENDSYHFFERLGDLVMTGPTGTNVMDVALIMVG</sequence>
<proteinExistence type="inferred from homology"/>
<evidence type="ECO:0000256" key="3">
    <source>
        <dbReference type="ARBA" id="ARBA00011738"/>
    </source>
</evidence>
<dbReference type="GO" id="GO:0005737">
    <property type="term" value="C:cytoplasm"/>
    <property type="evidence" value="ECO:0007669"/>
    <property type="project" value="TreeGrafter"/>
</dbReference>
<evidence type="ECO:0000256" key="7">
    <source>
        <dbReference type="ARBA" id="ARBA00022840"/>
    </source>
</evidence>
<dbReference type="GO" id="GO:0043798">
    <property type="term" value="F:glycerate 2-kinase activity"/>
    <property type="evidence" value="ECO:0007669"/>
    <property type="project" value="UniProtKB-EC"/>
</dbReference>
<dbReference type="SUPFAM" id="SSF82544">
    <property type="entry name" value="GckA/TtuD-like"/>
    <property type="match status" value="1"/>
</dbReference>
<evidence type="ECO:0000313" key="13">
    <source>
        <dbReference type="Proteomes" id="UP000178606"/>
    </source>
</evidence>
<dbReference type="Pfam" id="PF13660">
    <property type="entry name" value="DUF4147"/>
    <property type="match status" value="1"/>
</dbReference>
<dbReference type="Gene3D" id="3.40.50.10180">
    <property type="entry name" value="Glycerate kinase, MOFRL-like N-terminal domain"/>
    <property type="match status" value="1"/>
</dbReference>
<evidence type="ECO:0000256" key="9">
    <source>
        <dbReference type="ARBA" id="ARBA00066758"/>
    </source>
</evidence>
<dbReference type="InterPro" id="IPR038614">
    <property type="entry name" value="GK_N_sf"/>
</dbReference>
<keyword evidence="6 12" id="KW-0418">Kinase</keyword>
<dbReference type="AlphaFoldDB" id="A0A1F6CY94"/>
<dbReference type="EMBL" id="MFKF01000113">
    <property type="protein sequence ID" value="OGG54087.1"/>
    <property type="molecule type" value="Genomic_DNA"/>
</dbReference>
<evidence type="ECO:0000259" key="10">
    <source>
        <dbReference type="Pfam" id="PF05161"/>
    </source>
</evidence>
<feature type="domain" description="MOFRL-associated" evidence="11">
    <location>
        <begin position="10"/>
        <end position="246"/>
    </location>
</feature>
<reference evidence="12 13" key="1">
    <citation type="journal article" date="2016" name="Nat. Commun.">
        <title>Thousands of microbial genomes shed light on interconnected biogeochemical processes in an aquifer system.</title>
        <authorList>
            <person name="Anantharaman K."/>
            <person name="Brown C.T."/>
            <person name="Hug L.A."/>
            <person name="Sharon I."/>
            <person name="Castelle C.J."/>
            <person name="Probst A.J."/>
            <person name="Thomas B.C."/>
            <person name="Singh A."/>
            <person name="Wilkins M.J."/>
            <person name="Karaoz U."/>
            <person name="Brodie E.L."/>
            <person name="Williams K.H."/>
            <person name="Hubbard S.S."/>
            <person name="Banfield J.F."/>
        </authorList>
    </citation>
    <scope>NUCLEOTIDE SEQUENCE [LARGE SCALE GENOMIC DNA]</scope>
    <source>
        <strain evidence="13">RIFCSPLOWO2_12_FULL_64_10</strain>
    </source>
</reference>
<comment type="similarity">
    <text evidence="2">Belongs to the glycerate kinase type-1 family.</text>
</comment>
<evidence type="ECO:0000256" key="2">
    <source>
        <dbReference type="ARBA" id="ARBA00006284"/>
    </source>
</evidence>